<evidence type="ECO:0000313" key="2">
    <source>
        <dbReference type="Proteomes" id="UP000743370"/>
    </source>
</evidence>
<dbReference type="AlphaFoldDB" id="A0A8T0LE37"/>
<accession>A0A8T0LE37</accession>
<reference evidence="1 2" key="1">
    <citation type="submission" date="2020-05" db="EMBL/GenBank/DDBJ databases">
        <title>Vigna angularis (adzuki bean) Var. LongXiaoDou No. 4 denovo assembly.</title>
        <authorList>
            <person name="Xiang H."/>
        </authorList>
    </citation>
    <scope>NUCLEOTIDE SEQUENCE [LARGE SCALE GENOMIC DNA]</scope>
    <source>
        <tissue evidence="1">Leaf</tissue>
    </source>
</reference>
<gene>
    <name evidence="1" type="ORF">HKW66_Vig0005370</name>
</gene>
<organism evidence="1 2">
    <name type="scientific">Phaseolus angularis</name>
    <name type="common">Azuki bean</name>
    <name type="synonym">Vigna angularis</name>
    <dbReference type="NCBI Taxonomy" id="3914"/>
    <lineage>
        <taxon>Eukaryota</taxon>
        <taxon>Viridiplantae</taxon>
        <taxon>Streptophyta</taxon>
        <taxon>Embryophyta</taxon>
        <taxon>Tracheophyta</taxon>
        <taxon>Spermatophyta</taxon>
        <taxon>Magnoliopsida</taxon>
        <taxon>eudicotyledons</taxon>
        <taxon>Gunneridae</taxon>
        <taxon>Pentapetalae</taxon>
        <taxon>rosids</taxon>
        <taxon>fabids</taxon>
        <taxon>Fabales</taxon>
        <taxon>Fabaceae</taxon>
        <taxon>Papilionoideae</taxon>
        <taxon>50 kb inversion clade</taxon>
        <taxon>NPAAA clade</taxon>
        <taxon>indigoferoid/millettioid clade</taxon>
        <taxon>Phaseoleae</taxon>
        <taxon>Vigna</taxon>
    </lineage>
</organism>
<name>A0A8T0LE37_PHAAN</name>
<dbReference type="Proteomes" id="UP000743370">
    <property type="component" value="Unassembled WGS sequence"/>
</dbReference>
<protein>
    <submittedName>
        <fullName evidence="1">Uncharacterized protein</fullName>
    </submittedName>
</protein>
<evidence type="ECO:0000313" key="1">
    <source>
        <dbReference type="EMBL" id="KAG2409872.1"/>
    </source>
</evidence>
<proteinExistence type="predicted"/>
<comment type="caution">
    <text evidence="1">The sequence shown here is derived from an EMBL/GenBank/DDBJ whole genome shotgun (WGS) entry which is preliminary data.</text>
</comment>
<sequence length="87" mass="9950">MLSAMAFAQRTGTLCEWFERFALRLMIRMANQGAMRLVGEFICIANLIAMRMVVRSGSLSDDSHNEMSRCARNLWFRSANVCAERKV</sequence>
<dbReference type="EMBL" id="JABFOF010000001">
    <property type="protein sequence ID" value="KAG2409872.1"/>
    <property type="molecule type" value="Genomic_DNA"/>
</dbReference>